<evidence type="ECO:0000313" key="3">
    <source>
        <dbReference type="Proteomes" id="UP000323426"/>
    </source>
</evidence>
<dbReference type="AlphaFoldDB" id="A0A5M6CWC1"/>
<dbReference type="PIRSF" id="PIRSF014753">
    <property type="entry name" value="UCP014753"/>
    <property type="match status" value="1"/>
</dbReference>
<dbReference type="PANTHER" id="PTHR35339:SF3">
    <property type="entry name" value="DUF2264 DOMAIN-CONTAINING PROTEIN"/>
    <property type="match status" value="1"/>
</dbReference>
<protein>
    <submittedName>
        <fullName evidence="2">DUF2264 domain-containing protein</fullName>
    </submittedName>
</protein>
<reference evidence="2 3" key="1">
    <citation type="submission" date="2019-09" db="EMBL/GenBank/DDBJ databases">
        <title>Genome sequence and assembly of Adhaeribacter sp.</title>
        <authorList>
            <person name="Chhetri G."/>
        </authorList>
    </citation>
    <scope>NUCLEOTIDE SEQUENCE [LARGE SCALE GENOMIC DNA]</scope>
    <source>
        <strain evidence="2 3">DK36</strain>
    </source>
</reference>
<keyword evidence="3" id="KW-1185">Reference proteome</keyword>
<evidence type="ECO:0000259" key="1">
    <source>
        <dbReference type="Pfam" id="PF10022"/>
    </source>
</evidence>
<proteinExistence type="predicted"/>
<sequence>MFRRDFIKTTAGLSIAGAFTPENALASVAAAKAPTDRQVWLDNLIKIADPVLTNLSKGELKKNMPVESVAGREQDRRNYTYLEAFGRLMAGMAPWLELGEDTTPEGKLRGKYIKLAQQALAAAVDPNSPDFMNFNSGGQPVVDAAFLSHALLRAPKEFLGRIDSTTRTHLIKALQATRVITPGYNNWLLFSAMVEMALFKLGAPWDNMRVDYALKSHQNWYKGDGVYGDGPEFHFDYYNSYVIQPMLLDITQVLSQVQKSQQNFYQTVLKRAQRYAAIQERLISPEGTFPPIGRSLAYRFGAFQLLAQVALQKQLPAEISPAQVRSALTAVIKRTMAAPNTFDKNNWLTIGFSGHQPSIGETYISTGSLYLCTTGLLPLGLPATDTFWTAPAEAWTAKKAWSGIDVKTDHALSGLT</sequence>
<dbReference type="EMBL" id="VWSF01000032">
    <property type="protein sequence ID" value="KAA5539527.1"/>
    <property type="molecule type" value="Genomic_DNA"/>
</dbReference>
<comment type="caution">
    <text evidence="2">The sequence shown here is derived from an EMBL/GenBank/DDBJ whole genome shotgun (WGS) entry which is preliminary data.</text>
</comment>
<evidence type="ECO:0000313" key="2">
    <source>
        <dbReference type="EMBL" id="KAA5539527.1"/>
    </source>
</evidence>
<dbReference type="InterPro" id="IPR016624">
    <property type="entry name" value="UCP014753"/>
</dbReference>
<dbReference type="RefSeq" id="WP_150092956.1">
    <property type="nucleotide sequence ID" value="NZ_VWSF01000032.1"/>
</dbReference>
<dbReference type="Pfam" id="PF10022">
    <property type="entry name" value="DUF2264"/>
    <property type="match status" value="1"/>
</dbReference>
<organism evidence="2 3">
    <name type="scientific">Adhaeribacter rhizoryzae</name>
    <dbReference type="NCBI Taxonomy" id="2607907"/>
    <lineage>
        <taxon>Bacteria</taxon>
        <taxon>Pseudomonadati</taxon>
        <taxon>Bacteroidota</taxon>
        <taxon>Cytophagia</taxon>
        <taxon>Cytophagales</taxon>
        <taxon>Hymenobacteraceae</taxon>
        <taxon>Adhaeribacter</taxon>
    </lineage>
</organism>
<dbReference type="PANTHER" id="PTHR35339">
    <property type="entry name" value="LINALOOL DEHYDRATASE_ISOMERASE DOMAIN-CONTAINING PROTEIN"/>
    <property type="match status" value="1"/>
</dbReference>
<accession>A0A5M6CWC1</accession>
<dbReference type="InterPro" id="IPR049349">
    <property type="entry name" value="DUF2264_N"/>
</dbReference>
<feature type="domain" description="DUF2264" evidence="1">
    <location>
        <begin position="36"/>
        <end position="395"/>
    </location>
</feature>
<gene>
    <name evidence="2" type="ORF">F0145_24305</name>
</gene>
<dbReference type="Proteomes" id="UP000323426">
    <property type="component" value="Unassembled WGS sequence"/>
</dbReference>
<name>A0A5M6CWC1_9BACT</name>